<keyword evidence="19" id="KW-1185">Reference proteome</keyword>
<dbReference type="eggNOG" id="COG0147">
    <property type="taxonomic scope" value="Bacteria"/>
</dbReference>
<dbReference type="Pfam" id="PF04715">
    <property type="entry name" value="Anth_synt_I_N"/>
    <property type="match status" value="1"/>
</dbReference>
<dbReference type="GO" id="GO:0046872">
    <property type="term" value="F:metal ion binding"/>
    <property type="evidence" value="ECO:0007669"/>
    <property type="project" value="UniProtKB-KW"/>
</dbReference>
<evidence type="ECO:0000256" key="7">
    <source>
        <dbReference type="ARBA" id="ARBA00022605"/>
    </source>
</evidence>
<dbReference type="InterPro" id="IPR006805">
    <property type="entry name" value="Anth_synth_I_N"/>
</dbReference>
<dbReference type="InterPro" id="IPR005256">
    <property type="entry name" value="Anth_synth_I_PabB"/>
</dbReference>
<feature type="domain" description="Anthranilate synthase component I N-terminal" evidence="17">
    <location>
        <begin position="57"/>
        <end position="195"/>
    </location>
</feature>
<dbReference type="PANTHER" id="PTHR11236">
    <property type="entry name" value="AMINOBENZOATE/ANTHRANILATE SYNTHASE"/>
    <property type="match status" value="1"/>
</dbReference>
<gene>
    <name evidence="15" type="primary">trpE</name>
    <name evidence="18" type="ordered locus">Amet_1077</name>
</gene>
<reference evidence="19" key="1">
    <citation type="journal article" date="2016" name="Genome Announc.">
        <title>Complete genome sequence of Alkaliphilus metalliredigens strain QYMF, an alkaliphilic and metal-reducing bacterium isolated from borax-contaminated leachate ponds.</title>
        <authorList>
            <person name="Hwang C."/>
            <person name="Copeland A."/>
            <person name="Lucas S."/>
            <person name="Lapidus A."/>
            <person name="Barry K."/>
            <person name="Detter J.C."/>
            <person name="Glavina Del Rio T."/>
            <person name="Hammon N."/>
            <person name="Israni S."/>
            <person name="Dalin E."/>
            <person name="Tice H."/>
            <person name="Pitluck S."/>
            <person name="Chertkov O."/>
            <person name="Brettin T."/>
            <person name="Bruce D."/>
            <person name="Han C."/>
            <person name="Schmutz J."/>
            <person name="Larimer F."/>
            <person name="Land M.L."/>
            <person name="Hauser L."/>
            <person name="Kyrpides N."/>
            <person name="Mikhailova N."/>
            <person name="Ye Q."/>
            <person name="Zhou J."/>
            <person name="Richardson P."/>
            <person name="Fields M.W."/>
        </authorList>
    </citation>
    <scope>NUCLEOTIDE SEQUENCE [LARGE SCALE GENOMIC DNA]</scope>
    <source>
        <strain evidence="19">QYMF</strain>
    </source>
</reference>
<evidence type="ECO:0000256" key="8">
    <source>
        <dbReference type="ARBA" id="ARBA00022723"/>
    </source>
</evidence>
<dbReference type="InterPro" id="IPR005801">
    <property type="entry name" value="ADC_synthase"/>
</dbReference>
<comment type="subunit">
    <text evidence="4 15">Heterotetramer consisting of two non-identical subunits: a beta subunit (TrpG) and a large alpha subunit (TrpE).</text>
</comment>
<evidence type="ECO:0000256" key="3">
    <source>
        <dbReference type="ARBA" id="ARBA00009562"/>
    </source>
</evidence>
<comment type="similarity">
    <text evidence="3 15">Belongs to the anthranilate synthase component I family.</text>
</comment>
<evidence type="ECO:0000256" key="11">
    <source>
        <dbReference type="ARBA" id="ARBA00023141"/>
    </source>
</evidence>
<evidence type="ECO:0000313" key="18">
    <source>
        <dbReference type="EMBL" id="ABR47289.1"/>
    </source>
</evidence>
<comment type="pathway">
    <text evidence="2 15">Amino-acid biosynthesis; L-tryptophan biosynthesis; L-tryptophan from chorismate: step 1/5.</text>
</comment>
<name>A6TM71_ALKMQ</name>
<dbReference type="InterPro" id="IPR015890">
    <property type="entry name" value="Chorismate_C"/>
</dbReference>
<dbReference type="GO" id="GO:0004049">
    <property type="term" value="F:anthranilate synthase activity"/>
    <property type="evidence" value="ECO:0007669"/>
    <property type="project" value="UniProtKB-EC"/>
</dbReference>
<dbReference type="EC" id="4.1.3.27" evidence="5 15"/>
<protein>
    <recommendedName>
        <fullName evidence="6 15">Anthranilate synthase component 1</fullName>
        <ecNumber evidence="5 15">4.1.3.27</ecNumber>
    </recommendedName>
</protein>
<evidence type="ECO:0000256" key="2">
    <source>
        <dbReference type="ARBA" id="ARBA00004873"/>
    </source>
</evidence>
<evidence type="ECO:0000256" key="12">
    <source>
        <dbReference type="ARBA" id="ARBA00023239"/>
    </source>
</evidence>
<proteinExistence type="inferred from homology"/>
<evidence type="ECO:0000256" key="4">
    <source>
        <dbReference type="ARBA" id="ARBA00011575"/>
    </source>
</evidence>
<evidence type="ECO:0000256" key="5">
    <source>
        <dbReference type="ARBA" id="ARBA00012266"/>
    </source>
</evidence>
<dbReference type="HOGENOM" id="CLU_006493_9_3_9"/>
<evidence type="ECO:0000259" key="17">
    <source>
        <dbReference type="Pfam" id="PF04715"/>
    </source>
</evidence>
<comment type="catalytic activity">
    <reaction evidence="14 15">
        <text>chorismate + L-glutamine = anthranilate + pyruvate + L-glutamate + H(+)</text>
        <dbReference type="Rhea" id="RHEA:21732"/>
        <dbReference type="ChEBI" id="CHEBI:15361"/>
        <dbReference type="ChEBI" id="CHEBI:15378"/>
        <dbReference type="ChEBI" id="CHEBI:16567"/>
        <dbReference type="ChEBI" id="CHEBI:29748"/>
        <dbReference type="ChEBI" id="CHEBI:29985"/>
        <dbReference type="ChEBI" id="CHEBI:58359"/>
        <dbReference type="EC" id="4.1.3.27"/>
    </reaction>
</comment>
<keyword evidence="12 15" id="KW-0456">Lyase</keyword>
<dbReference type="Gene3D" id="3.60.120.10">
    <property type="entry name" value="Anthranilate synthase"/>
    <property type="match status" value="1"/>
</dbReference>
<evidence type="ECO:0000256" key="1">
    <source>
        <dbReference type="ARBA" id="ARBA00001946"/>
    </source>
</evidence>
<evidence type="ECO:0000256" key="13">
    <source>
        <dbReference type="ARBA" id="ARBA00025634"/>
    </source>
</evidence>
<keyword evidence="8 15" id="KW-0479">Metal-binding</keyword>
<dbReference type="SUPFAM" id="SSF56322">
    <property type="entry name" value="ADC synthase"/>
    <property type="match status" value="1"/>
</dbReference>
<accession>A6TM71</accession>
<evidence type="ECO:0000256" key="15">
    <source>
        <dbReference type="RuleBase" id="RU364045"/>
    </source>
</evidence>
<dbReference type="Proteomes" id="UP000001572">
    <property type="component" value="Chromosome"/>
</dbReference>
<dbReference type="KEGG" id="amt:Amet_1077"/>
<keyword evidence="9 15" id="KW-0822">Tryptophan biosynthesis</keyword>
<organism evidence="18 19">
    <name type="scientific">Alkaliphilus metalliredigens (strain QYMF)</name>
    <dbReference type="NCBI Taxonomy" id="293826"/>
    <lineage>
        <taxon>Bacteria</taxon>
        <taxon>Bacillati</taxon>
        <taxon>Bacillota</taxon>
        <taxon>Clostridia</taxon>
        <taxon>Peptostreptococcales</taxon>
        <taxon>Natronincolaceae</taxon>
        <taxon>Alkaliphilus</taxon>
    </lineage>
</organism>
<feature type="domain" description="Chorismate-utilising enzyme C-terminal" evidence="16">
    <location>
        <begin position="250"/>
        <end position="503"/>
    </location>
</feature>
<keyword evidence="10 15" id="KW-0460">Magnesium</keyword>
<keyword evidence="7 15" id="KW-0028">Amino-acid biosynthesis</keyword>
<dbReference type="AlphaFoldDB" id="A6TM71"/>
<dbReference type="UniPathway" id="UPA00035">
    <property type="reaction ID" value="UER00040"/>
</dbReference>
<dbReference type="PANTHER" id="PTHR11236:SF48">
    <property type="entry name" value="ISOCHORISMATE SYNTHASE MENF"/>
    <property type="match status" value="1"/>
</dbReference>
<dbReference type="Pfam" id="PF00425">
    <property type="entry name" value="Chorismate_bind"/>
    <property type="match status" value="1"/>
</dbReference>
<comment type="cofactor">
    <cofactor evidence="1 15">
        <name>Mg(2+)</name>
        <dbReference type="ChEBI" id="CHEBI:18420"/>
    </cofactor>
</comment>
<evidence type="ECO:0000256" key="10">
    <source>
        <dbReference type="ARBA" id="ARBA00022842"/>
    </source>
</evidence>
<evidence type="ECO:0000256" key="6">
    <source>
        <dbReference type="ARBA" id="ARBA00020653"/>
    </source>
</evidence>
<sequence length="514" mass="58659">MKSISSLIIGMMCFFLFNHIKKILRRRKKMIYPNLKTFEKVSKGYNMSTIYEEIQGDMETPITLFKKLCKESNCYLLESVERSEKKGRYSYVGRDPFMTIKGHGDEVEIFQNNKISTEKGIPLEIVKSIMKAYKTPFMDGMPDFSGGAVGFIGYDTIRNYELLPNVNEEDIKIPEIHLLLTKEVIVYDHLKHKIIILVNIVLEGDNSKSYEAGVKRLKEIKKQIFQTPIPEEVFSKNAKEKIKYSSNETKESFMGKVLRAKEYIQNGDIFQVVLSQRLQVEVKTSPFQIYRNLRSISPSPYMFYINFEEYQVVGASPELLVKVKGSKVETCPIAGTRPRGKTSQEDERLAKELLEDEKERAEHLMLVDLARNDIGKIANFGTVELKEYMEVYYYSHVMHIVSIVTGSLQEKKDMYDALISCLPAGTLSGAPKIRAMEIIDELENKKRGIYGGAVGYFGFDGNMDMCIAIRTLLIKDRIAYLQAGAGIVADSNPEAEYKETLRKLDALVETIKIA</sequence>
<keyword evidence="11 15" id="KW-0057">Aromatic amino acid biosynthesis</keyword>
<dbReference type="EMBL" id="CP000724">
    <property type="protein sequence ID" value="ABR47289.1"/>
    <property type="molecule type" value="Genomic_DNA"/>
</dbReference>
<dbReference type="InterPro" id="IPR019999">
    <property type="entry name" value="Anth_synth_I-like"/>
</dbReference>
<evidence type="ECO:0000313" key="19">
    <source>
        <dbReference type="Proteomes" id="UP000001572"/>
    </source>
</evidence>
<dbReference type="PRINTS" id="PR00095">
    <property type="entry name" value="ANTSNTHASEI"/>
</dbReference>
<evidence type="ECO:0000256" key="14">
    <source>
        <dbReference type="ARBA" id="ARBA00047683"/>
    </source>
</evidence>
<dbReference type="NCBIfam" id="TIGR00564">
    <property type="entry name" value="trpE_most"/>
    <property type="match status" value="1"/>
</dbReference>
<evidence type="ECO:0000259" key="16">
    <source>
        <dbReference type="Pfam" id="PF00425"/>
    </source>
</evidence>
<dbReference type="STRING" id="293826.Amet_1077"/>
<evidence type="ECO:0000256" key="9">
    <source>
        <dbReference type="ARBA" id="ARBA00022822"/>
    </source>
</evidence>
<comment type="function">
    <text evidence="13 15">Part of a heterotetrameric complex that catalyzes the two-step biosynthesis of anthranilate, an intermediate in the biosynthesis of L-tryptophan. In the first step, the glutamine-binding beta subunit (TrpG) of anthranilate synthase (AS) provides the glutamine amidotransferase activity which generates ammonia as a substrate that, along with chorismate, is used in the second step, catalyzed by the large alpha subunit of AS (TrpE) to produce anthranilate. In the absence of TrpG, TrpE can synthesize anthranilate directly from chorismate and high concentrations of ammonia.</text>
</comment>
<dbReference type="GO" id="GO:0000162">
    <property type="term" value="P:L-tryptophan biosynthetic process"/>
    <property type="evidence" value="ECO:0007669"/>
    <property type="project" value="UniProtKB-UniPathway"/>
</dbReference>